<dbReference type="EMBL" id="JAHVHU010000013">
    <property type="protein sequence ID" value="MBY5959366.1"/>
    <property type="molecule type" value="Genomic_DNA"/>
</dbReference>
<protein>
    <submittedName>
        <fullName evidence="12">Hemolysin family protein</fullName>
    </submittedName>
</protein>
<dbReference type="PANTHER" id="PTHR22777">
    <property type="entry name" value="HEMOLYSIN-RELATED"/>
    <property type="match status" value="1"/>
</dbReference>
<evidence type="ECO:0000313" key="12">
    <source>
        <dbReference type="EMBL" id="MBY5959366.1"/>
    </source>
</evidence>
<evidence type="ECO:0000259" key="10">
    <source>
        <dbReference type="PROSITE" id="PS51371"/>
    </source>
</evidence>
<evidence type="ECO:0000256" key="3">
    <source>
        <dbReference type="ARBA" id="ARBA00022737"/>
    </source>
</evidence>
<dbReference type="Gene3D" id="3.10.580.10">
    <property type="entry name" value="CBS-domain"/>
    <property type="match status" value="1"/>
</dbReference>
<accession>A0A953LCB9</accession>
<evidence type="ECO:0000259" key="11">
    <source>
        <dbReference type="PROSITE" id="PS51846"/>
    </source>
</evidence>
<reference evidence="12" key="1">
    <citation type="submission" date="2021-06" db="EMBL/GenBank/DDBJ databases">
        <title>44 bacteria genomes isolated from Dapeng, Shenzhen.</title>
        <authorList>
            <person name="Zheng W."/>
            <person name="Yu S."/>
            <person name="Huang Y."/>
        </authorList>
    </citation>
    <scope>NUCLEOTIDE SEQUENCE</scope>
    <source>
        <strain evidence="12">DP5N28-2</strain>
    </source>
</reference>
<dbReference type="Proteomes" id="UP000753961">
    <property type="component" value="Unassembled WGS sequence"/>
</dbReference>
<evidence type="ECO:0000256" key="6">
    <source>
        <dbReference type="ARBA" id="ARBA00023136"/>
    </source>
</evidence>
<dbReference type="InterPro" id="IPR000644">
    <property type="entry name" value="CBS_dom"/>
</dbReference>
<evidence type="ECO:0000256" key="9">
    <source>
        <dbReference type="SAM" id="Phobius"/>
    </source>
</evidence>
<dbReference type="Pfam" id="PF00571">
    <property type="entry name" value="CBS"/>
    <property type="match status" value="1"/>
</dbReference>
<evidence type="ECO:0000256" key="8">
    <source>
        <dbReference type="PROSITE-ProRule" id="PRU01193"/>
    </source>
</evidence>
<dbReference type="RefSeq" id="WP_222580899.1">
    <property type="nucleotide sequence ID" value="NZ_JAHVHU010000013.1"/>
</dbReference>
<keyword evidence="3" id="KW-0677">Repeat</keyword>
<keyword evidence="13" id="KW-1185">Reference proteome</keyword>
<evidence type="ECO:0000256" key="5">
    <source>
        <dbReference type="ARBA" id="ARBA00023122"/>
    </source>
</evidence>
<evidence type="ECO:0000256" key="4">
    <source>
        <dbReference type="ARBA" id="ARBA00022989"/>
    </source>
</evidence>
<keyword evidence="2 8" id="KW-0812">Transmembrane</keyword>
<evidence type="ECO:0000256" key="1">
    <source>
        <dbReference type="ARBA" id="ARBA00004141"/>
    </source>
</evidence>
<dbReference type="PROSITE" id="PS51846">
    <property type="entry name" value="CNNM"/>
    <property type="match status" value="1"/>
</dbReference>
<proteinExistence type="predicted"/>
<keyword evidence="6 8" id="KW-0472">Membrane</keyword>
<dbReference type="PROSITE" id="PS51371">
    <property type="entry name" value="CBS"/>
    <property type="match status" value="1"/>
</dbReference>
<dbReference type="Pfam" id="PF01595">
    <property type="entry name" value="CNNM"/>
    <property type="match status" value="1"/>
</dbReference>
<evidence type="ECO:0000256" key="7">
    <source>
        <dbReference type="PROSITE-ProRule" id="PRU00703"/>
    </source>
</evidence>
<dbReference type="AlphaFoldDB" id="A0A953LCB9"/>
<feature type="domain" description="CNNM transmembrane" evidence="11">
    <location>
        <begin position="1"/>
        <end position="189"/>
    </location>
</feature>
<evidence type="ECO:0000256" key="2">
    <source>
        <dbReference type="ARBA" id="ARBA00022692"/>
    </source>
</evidence>
<feature type="domain" description="CBS" evidence="10">
    <location>
        <begin position="273"/>
        <end position="331"/>
    </location>
</feature>
<evidence type="ECO:0000313" key="13">
    <source>
        <dbReference type="Proteomes" id="UP000753961"/>
    </source>
</evidence>
<dbReference type="CDD" id="cd04590">
    <property type="entry name" value="CBS_pair_CorC_HlyC_assoc"/>
    <property type="match status" value="1"/>
</dbReference>
<gene>
    <name evidence="12" type="ORF">KUV50_14540</name>
</gene>
<organism evidence="12 13">
    <name type="scientific">Membranihabitans marinus</name>
    <dbReference type="NCBI Taxonomy" id="1227546"/>
    <lineage>
        <taxon>Bacteria</taxon>
        <taxon>Pseudomonadati</taxon>
        <taxon>Bacteroidota</taxon>
        <taxon>Saprospiria</taxon>
        <taxon>Saprospirales</taxon>
        <taxon>Saprospiraceae</taxon>
        <taxon>Membranihabitans</taxon>
    </lineage>
</organism>
<comment type="subcellular location">
    <subcellularLocation>
        <location evidence="1">Membrane</location>
        <topology evidence="1">Multi-pass membrane protein</topology>
    </subcellularLocation>
</comment>
<dbReference type="InterPro" id="IPR002550">
    <property type="entry name" value="CNNM"/>
</dbReference>
<name>A0A953LCB9_9BACT</name>
<sequence>MGLLIFYFAFSILLSFLCSLWEATLLSVSPSFVEIKAQEKSWVGLKLQEFKKNIDKPLSAILTLNTFSHTVGAIGVGSQSAKIWGDNYINILGINTNAEGIVAAIMTLAILIISEIIPKTIGAGYWKKLSGFTVRSLHILIYALYPLVWLSQYITSLIKKDKSESVLSRTDISAIADMGAKEGVIEQNEHKIIKNLLKFRKIHAEDIMTPRTVVKAADETMTIQEFHDQNPDLRFSRIPVFSENVDQVSGFILKDQVLSQIINEKGDQLLSSIARPLPNVSEEVPVPDLFENMMNNQQQIVMVHDDYGGMAGIVTMEDIMETLLGLEIVDEMDDTEDMQILARKKWKERARRLGLIENNDDPGKPTGSSPN</sequence>
<dbReference type="GO" id="GO:0005886">
    <property type="term" value="C:plasma membrane"/>
    <property type="evidence" value="ECO:0007669"/>
    <property type="project" value="TreeGrafter"/>
</dbReference>
<keyword evidence="5 7" id="KW-0129">CBS domain</keyword>
<keyword evidence="4 8" id="KW-1133">Transmembrane helix</keyword>
<feature type="transmembrane region" description="Helical" evidence="9">
    <location>
        <begin position="139"/>
        <end position="158"/>
    </location>
</feature>
<feature type="transmembrane region" description="Helical" evidence="9">
    <location>
        <begin position="100"/>
        <end position="118"/>
    </location>
</feature>
<comment type="caution">
    <text evidence="12">The sequence shown here is derived from an EMBL/GenBank/DDBJ whole genome shotgun (WGS) entry which is preliminary data.</text>
</comment>
<dbReference type="InterPro" id="IPR046342">
    <property type="entry name" value="CBS_dom_sf"/>
</dbReference>
<dbReference type="InterPro" id="IPR044751">
    <property type="entry name" value="Ion_transp-like_CBS"/>
</dbReference>
<dbReference type="PANTHER" id="PTHR22777:SF4">
    <property type="entry name" value="UPF0053 PROTEIN SLL1254"/>
    <property type="match status" value="1"/>
</dbReference>
<dbReference type="SUPFAM" id="SSF54631">
    <property type="entry name" value="CBS-domain pair"/>
    <property type="match status" value="1"/>
</dbReference>